<evidence type="ECO:0000313" key="2">
    <source>
        <dbReference type="Proteomes" id="UP001627408"/>
    </source>
</evidence>
<reference evidence="1 2" key="1">
    <citation type="submission" date="2024-08" db="EMBL/GenBank/DDBJ databases">
        <title>Tateyamaria sp. nov., isolated from marine algae.</title>
        <authorList>
            <person name="Choi B.J."/>
            <person name="Kim J.M."/>
            <person name="Lee J.K."/>
            <person name="Choi D.G."/>
            <person name="Bayburt H."/>
            <person name="Baek J.H."/>
            <person name="Han D.M."/>
            <person name="Jeon C.O."/>
        </authorList>
    </citation>
    <scope>NUCLEOTIDE SEQUENCE [LARGE SCALE GENOMIC DNA]</scope>
    <source>
        <strain evidence="1 2">KMU-156</strain>
    </source>
</reference>
<dbReference type="RefSeq" id="WP_407593075.1">
    <property type="nucleotide sequence ID" value="NZ_JBHDIY010000002.1"/>
</dbReference>
<gene>
    <name evidence="1" type="ORF">ACERZ8_15675</name>
</gene>
<accession>A0ABW8UVZ1</accession>
<dbReference type="InterPro" id="IPR032710">
    <property type="entry name" value="NTF2-like_dom_sf"/>
</dbReference>
<dbReference type="Gene3D" id="3.10.450.50">
    <property type="match status" value="1"/>
</dbReference>
<organism evidence="1 2">
    <name type="scientific">Tateyamaria armeniaca</name>
    <dbReference type="NCBI Taxonomy" id="2518930"/>
    <lineage>
        <taxon>Bacteria</taxon>
        <taxon>Pseudomonadati</taxon>
        <taxon>Pseudomonadota</taxon>
        <taxon>Alphaproteobacteria</taxon>
        <taxon>Rhodobacterales</taxon>
        <taxon>Roseobacteraceae</taxon>
        <taxon>Tateyamaria</taxon>
    </lineage>
</organism>
<evidence type="ECO:0000313" key="1">
    <source>
        <dbReference type="EMBL" id="MFL4471246.1"/>
    </source>
</evidence>
<dbReference type="Proteomes" id="UP001627408">
    <property type="component" value="Unassembled WGS sequence"/>
</dbReference>
<keyword evidence="2" id="KW-1185">Reference proteome</keyword>
<name>A0ABW8UVZ1_9RHOB</name>
<proteinExistence type="predicted"/>
<sequence>MPHKIRTLQTYFEEIWIKGNLDMLPKLLSPNARTRGIMGDMPFDPDELSELVSMAHALFRPVSVSFPVLIEQDDWLSALVEITSVAKHSNKPIQVSNQMLVRFDDERMVEIHSNVDALNLFEQLGLLPDNAMAVMLGGTPLR</sequence>
<comment type="caution">
    <text evidence="1">The sequence shown here is derived from an EMBL/GenBank/DDBJ whole genome shotgun (WGS) entry which is preliminary data.</text>
</comment>
<dbReference type="EMBL" id="JBHDIY010000002">
    <property type="protein sequence ID" value="MFL4471246.1"/>
    <property type="molecule type" value="Genomic_DNA"/>
</dbReference>
<protein>
    <submittedName>
        <fullName evidence="1">Ester cyclase</fullName>
    </submittedName>
</protein>
<dbReference type="SUPFAM" id="SSF54427">
    <property type="entry name" value="NTF2-like"/>
    <property type="match status" value="1"/>
</dbReference>